<dbReference type="Gene3D" id="1.25.40.10">
    <property type="entry name" value="Tetratricopeptide repeat domain"/>
    <property type="match status" value="2"/>
</dbReference>
<keyword evidence="5" id="KW-0808">Transferase</keyword>
<feature type="domain" description="Small RNA 2'-O-methyltransferase Hen1 La-motif C-terminal" evidence="20">
    <location>
        <begin position="372"/>
        <end position="508"/>
    </location>
</feature>
<dbReference type="Pfam" id="PF17842">
    <property type="entry name" value="dsRBD2"/>
    <property type="match status" value="1"/>
</dbReference>
<organism evidence="21 22">
    <name type="scientific">Leersia perrieri</name>
    <dbReference type="NCBI Taxonomy" id="77586"/>
    <lineage>
        <taxon>Eukaryota</taxon>
        <taxon>Viridiplantae</taxon>
        <taxon>Streptophyta</taxon>
        <taxon>Embryophyta</taxon>
        <taxon>Tracheophyta</taxon>
        <taxon>Spermatophyta</taxon>
        <taxon>Magnoliopsida</taxon>
        <taxon>Liliopsida</taxon>
        <taxon>Poales</taxon>
        <taxon>Poaceae</taxon>
        <taxon>BOP clade</taxon>
        <taxon>Oryzoideae</taxon>
        <taxon>Oryzeae</taxon>
        <taxon>Oryzinae</taxon>
        <taxon>Leersia</taxon>
    </lineage>
</organism>
<feature type="domain" description="DYW" evidence="18">
    <location>
        <begin position="1378"/>
        <end position="1449"/>
    </location>
</feature>
<evidence type="ECO:0000256" key="9">
    <source>
        <dbReference type="ARBA" id="ARBA00022842"/>
    </source>
</evidence>
<feature type="region of interest" description="Disordered" evidence="16">
    <location>
        <begin position="37"/>
        <end position="71"/>
    </location>
</feature>
<dbReference type="Gramene" id="LPERR07G03580.4">
    <property type="protein sequence ID" value="LPERR07G03580.4"/>
    <property type="gene ID" value="LPERR07G03580"/>
</dbReference>
<evidence type="ECO:0000256" key="4">
    <source>
        <dbReference type="ARBA" id="ARBA00022603"/>
    </source>
</evidence>
<keyword evidence="7" id="KW-0479">Metal-binding</keyword>
<keyword evidence="6" id="KW-0949">S-adenosyl-L-methionine</keyword>
<dbReference type="InterPro" id="IPR032867">
    <property type="entry name" value="DYW_dom"/>
</dbReference>
<dbReference type="GO" id="GO:0030422">
    <property type="term" value="P:siRNA processing"/>
    <property type="evidence" value="ECO:0007669"/>
    <property type="project" value="TreeGrafter"/>
</dbReference>
<comment type="catalytic activity">
    <reaction evidence="14">
        <text>small RNA 3'-end nucleotide + S-adenosyl-L-methionine = small RNA 3'-end 2'-O-methylnucleotide + S-adenosyl-L-homocysteine + H(+)</text>
        <dbReference type="Rhea" id="RHEA:37887"/>
        <dbReference type="Rhea" id="RHEA-COMP:10415"/>
        <dbReference type="Rhea" id="RHEA-COMP:10416"/>
        <dbReference type="ChEBI" id="CHEBI:15378"/>
        <dbReference type="ChEBI" id="CHEBI:57856"/>
        <dbReference type="ChEBI" id="CHEBI:59789"/>
        <dbReference type="ChEBI" id="CHEBI:74896"/>
        <dbReference type="ChEBI" id="CHEBI:74898"/>
        <dbReference type="EC" id="2.1.1.386"/>
    </reaction>
</comment>
<feature type="repeat" description="PPR" evidence="15">
    <location>
        <begin position="1163"/>
        <end position="1197"/>
    </location>
</feature>
<evidence type="ECO:0000313" key="22">
    <source>
        <dbReference type="Proteomes" id="UP000032180"/>
    </source>
</evidence>
<feature type="domain" description="Methyltransferase type 12" evidence="17">
    <location>
        <begin position="863"/>
        <end position="953"/>
    </location>
</feature>
<dbReference type="InterPro" id="IPR040870">
    <property type="entry name" value="HEN1_dsRBD2"/>
</dbReference>
<dbReference type="InterPro" id="IPR011990">
    <property type="entry name" value="TPR-like_helical_dom_sf"/>
</dbReference>
<dbReference type="InterPro" id="IPR026610">
    <property type="entry name" value="Hen1"/>
</dbReference>
<evidence type="ECO:0000259" key="20">
    <source>
        <dbReference type="Pfam" id="PF18441"/>
    </source>
</evidence>
<evidence type="ECO:0000256" key="6">
    <source>
        <dbReference type="ARBA" id="ARBA00022691"/>
    </source>
</evidence>
<dbReference type="SUPFAM" id="SSF54768">
    <property type="entry name" value="dsRNA-binding domain-like"/>
    <property type="match status" value="1"/>
</dbReference>
<evidence type="ECO:0000256" key="15">
    <source>
        <dbReference type="PROSITE-ProRule" id="PRU00708"/>
    </source>
</evidence>
<evidence type="ECO:0000313" key="21">
    <source>
        <dbReference type="EnsemblPlants" id="LPERR07G03580.4"/>
    </source>
</evidence>
<dbReference type="Gene3D" id="3.30.160.20">
    <property type="match status" value="1"/>
</dbReference>
<dbReference type="Pfam" id="PF08242">
    <property type="entry name" value="Methyltransf_12"/>
    <property type="match status" value="1"/>
</dbReference>
<name>A0A0D9WVU6_9ORYZ</name>
<dbReference type="Pfam" id="PF21224">
    <property type="entry name" value="Hen1_LCD"/>
    <property type="match status" value="1"/>
</dbReference>
<dbReference type="InterPro" id="IPR029063">
    <property type="entry name" value="SAM-dependent_MTases_sf"/>
</dbReference>
<dbReference type="PANTHER" id="PTHR21404">
    <property type="entry name" value="HEN1"/>
    <property type="match status" value="1"/>
</dbReference>
<evidence type="ECO:0000256" key="13">
    <source>
        <dbReference type="ARBA" id="ARBA00035025"/>
    </source>
</evidence>
<comment type="similarity">
    <text evidence="2">Belongs to the methyltransferase superfamily. HEN1 family.</text>
</comment>
<keyword evidence="4" id="KW-0489">Methyltransferase</keyword>
<sequence length="1474" mass="163749">MLSKDMRRHKGQPARGYYTYEECITYWRLHREKYPADLTPEEKIPKRQKIEEERERQRRLSKEKTRKDPNTVYPYDTWEQYFKTVEDRERKAKEEEMEARARDAQMDAVRALVAELPSRLPVGKKGKGIANDNQGPNCKSAAWSLMEAQGKRGMPAPPTMTPKAVIHQKYGAKACYSVEEAREAVDGGCPGLALPQQTRSVYRCKLEIPGLAVVTPGTFVRKKDAEQAAAQIALDKLGIQATANAPSTPKEAWDELIARISGFFADENFPSSSHPLIGHMCVTFRRTGDRFGMIPLSAIAACDVKVNTLCKLVDPKAEFDPLLVLSLIYNAAKKSPGVSVSDSNLWVRNQKPYSPEAVDVALQRWTSIMNPIEVDGIFVPCVMEDEPKTMTLTLSHNEHYMGDIVSNLSASDSSLAVVSRTVGKASSEIRLYFSAPNVQFVSEMSNNGVASLGDSNMECVINRRASYISGQTIYGDAILANVGYTGRDSELHTEDVTLSTYYRILLGKLPDGNYKMSRDSILVAELPSGYSRSSWKGLSPRYLLCSFCRLQRLAEPYFNVSTASASCKVLGSAVSSEGMEVLKNAENQYGGDGSNGKENPDMFKCEVKIYSKMQKLLLEYSTANIWSKESDAIHNSSLKVLIWFHSYFKQLNMHGQKFSLSKSTDGFRIYADNFLDEFAMFLSIYGNTGGDESSACSTAGSLSMDISEQKLENNAILTHIEGPDSGIYPSHGSLTCISYTASLVVKDKAKRYLLESNNEFEFEIGTRAVRNQLESCVSQLSVNQSACFIAELPPRDLILAAASEFSHDLSNISRDNCLLEFSVKVTEPLEDRMEKALFNPPLSKQRVEFAVRHINELHATTLVDFGCGSGSLLDSLLEHPTTLEKIVGVDISRKGLTRAAKSLHQKLSKKSLMHTTVPTAVLYDGSITDFDSRLYRFDIGTCLEVIEHVEEEQASLFGDVVLSSFCPTVLIVSTPNYEYNPILQRSAMPNKEDEPEENTGPCKFRNHDHKFEWTRAQFQHWATGLAEKHNYSVEFSGVGGSGEEPGFASQIAVFRRMAPSQEEVCQDGELHQPYEEGELEVALGVFRNMVEQGVRPNQAAVVTALSAAARLGLLEHGKFVHDVVRRAGMSVSMNVGTALVDMYAKCGCVDVAREVFDGMKRRDVFSWNAMICGLAAHGLGRDAVELFERFISEGLCPTNVTFVGVLNGCSRSGLVTEGRRYFKLMVEEYHIEPEMEHYGCMVDLLGRAGLVPEAIELIEGMHIAPDPVLWGTVLSSCKTHGLVDLGVSVGNKLIELDPTHDGYYVLLSSIYAKANKWDEVRKVRKLMSSRGTSKSAAWSLMEAQGKVHKFLVGDTYHKDSVQIYDTLDMINKRLTEAGYVPDVSSVLHDIGDEEKVGAIKVHSERLAIAYGFIVLKSGSPIRIVKNLRVCGDCHEFIKMVTMVFKMEIISLHQKLSKKSLMHISIPTAVLYDGQ</sequence>
<reference evidence="22" key="2">
    <citation type="submission" date="2013-12" db="EMBL/GenBank/DDBJ databases">
        <authorList>
            <person name="Yu Y."/>
            <person name="Lee S."/>
            <person name="de Baynast K."/>
            <person name="Wissotski M."/>
            <person name="Liu L."/>
            <person name="Talag J."/>
            <person name="Goicoechea J."/>
            <person name="Angelova A."/>
            <person name="Jetty R."/>
            <person name="Kudrna D."/>
            <person name="Golser W."/>
            <person name="Rivera L."/>
            <person name="Zhang J."/>
            <person name="Wing R."/>
        </authorList>
    </citation>
    <scope>NUCLEOTIDE SEQUENCE</scope>
</reference>
<feature type="domain" description="HEN1 double-stranded RNA binding" evidence="19">
    <location>
        <begin position="510"/>
        <end position="648"/>
    </location>
</feature>
<proteinExistence type="inferred from homology"/>
<evidence type="ECO:0000256" key="11">
    <source>
        <dbReference type="ARBA" id="ARBA00022946"/>
    </source>
</evidence>
<dbReference type="GO" id="GO:0008270">
    <property type="term" value="F:zinc ion binding"/>
    <property type="evidence" value="ECO:0007669"/>
    <property type="project" value="InterPro"/>
</dbReference>
<evidence type="ECO:0000256" key="1">
    <source>
        <dbReference type="ARBA" id="ARBA00001946"/>
    </source>
</evidence>
<dbReference type="FunFam" id="3.30.160.20:FF:000058">
    <property type="entry name" value="Small RNA 2"/>
    <property type="match status" value="1"/>
</dbReference>
<keyword evidence="11" id="KW-0809">Transit peptide</keyword>
<evidence type="ECO:0000259" key="18">
    <source>
        <dbReference type="Pfam" id="PF14432"/>
    </source>
</evidence>
<feature type="compositionally biased region" description="Basic and acidic residues" evidence="16">
    <location>
        <begin position="37"/>
        <end position="69"/>
    </location>
</feature>
<dbReference type="Pfam" id="PF20431">
    <property type="entry name" value="E_motif"/>
    <property type="match status" value="1"/>
</dbReference>
<dbReference type="PROSITE" id="PS51375">
    <property type="entry name" value="PPR"/>
    <property type="match status" value="1"/>
</dbReference>
<evidence type="ECO:0000256" key="7">
    <source>
        <dbReference type="ARBA" id="ARBA00022723"/>
    </source>
</evidence>
<dbReference type="HOGENOM" id="CLU_001342_1_1_1"/>
<dbReference type="Pfam" id="PF14432">
    <property type="entry name" value="DYW_deaminase"/>
    <property type="match status" value="1"/>
</dbReference>
<dbReference type="FunFam" id="1.25.40.10:FF:000031">
    <property type="entry name" value="Pentatricopeptide repeat-containing protein mitochondrial"/>
    <property type="match status" value="1"/>
</dbReference>
<evidence type="ECO:0000256" key="10">
    <source>
        <dbReference type="ARBA" id="ARBA00022884"/>
    </source>
</evidence>
<keyword evidence="9" id="KW-0460">Magnesium</keyword>
<keyword evidence="22" id="KW-1185">Reference proteome</keyword>
<reference evidence="21" key="3">
    <citation type="submission" date="2015-04" db="UniProtKB">
        <authorList>
            <consortium name="EnsemblPlants"/>
        </authorList>
    </citation>
    <scope>IDENTIFICATION</scope>
</reference>
<dbReference type="NCBIfam" id="TIGR00756">
    <property type="entry name" value="PPR"/>
    <property type="match status" value="3"/>
</dbReference>
<evidence type="ECO:0000256" key="12">
    <source>
        <dbReference type="ARBA" id="ARBA00023158"/>
    </source>
</evidence>
<dbReference type="GO" id="GO:0005634">
    <property type="term" value="C:nucleus"/>
    <property type="evidence" value="ECO:0007669"/>
    <property type="project" value="TreeGrafter"/>
</dbReference>
<dbReference type="InterPro" id="IPR013217">
    <property type="entry name" value="Methyltransf_12"/>
</dbReference>
<dbReference type="EnsemblPlants" id="LPERR07G03580.4">
    <property type="protein sequence ID" value="LPERR07G03580.4"/>
    <property type="gene ID" value="LPERR07G03580"/>
</dbReference>
<dbReference type="GO" id="GO:0001510">
    <property type="term" value="P:RNA methylation"/>
    <property type="evidence" value="ECO:0007669"/>
    <property type="project" value="InterPro"/>
</dbReference>
<comment type="cofactor">
    <cofactor evidence="1">
        <name>Mg(2+)</name>
        <dbReference type="ChEBI" id="CHEBI:18420"/>
    </cofactor>
</comment>
<evidence type="ECO:0000256" key="3">
    <source>
        <dbReference type="ARBA" id="ARBA00021330"/>
    </source>
</evidence>
<keyword evidence="8" id="KW-0677">Repeat</keyword>
<dbReference type="InterPro" id="IPR002885">
    <property type="entry name" value="PPR_rpt"/>
</dbReference>
<dbReference type="InterPro" id="IPR040813">
    <property type="entry name" value="Hen1_Lam_C"/>
</dbReference>
<reference evidence="21 22" key="1">
    <citation type="submission" date="2012-08" db="EMBL/GenBank/DDBJ databases">
        <title>Oryza genome evolution.</title>
        <authorList>
            <person name="Wing R.A."/>
        </authorList>
    </citation>
    <scope>NUCLEOTIDE SEQUENCE</scope>
</reference>
<dbReference type="GO" id="GO:0090486">
    <property type="term" value="F:small RNA 2'-O-methyltransferase activity"/>
    <property type="evidence" value="ECO:0007669"/>
    <property type="project" value="UniProtKB-EC"/>
</dbReference>
<dbReference type="FunFam" id="3.40.50.150:FF:000215">
    <property type="entry name" value="Hua enhancer1"/>
    <property type="match status" value="1"/>
</dbReference>
<evidence type="ECO:0000256" key="14">
    <source>
        <dbReference type="ARBA" id="ARBA00048418"/>
    </source>
</evidence>
<keyword evidence="10" id="KW-0694">RNA-binding</keyword>
<dbReference type="Pfam" id="PF01535">
    <property type="entry name" value="PPR"/>
    <property type="match status" value="1"/>
</dbReference>
<accession>A0A0D9WVU6</accession>
<evidence type="ECO:0000256" key="5">
    <source>
        <dbReference type="ARBA" id="ARBA00022679"/>
    </source>
</evidence>
<dbReference type="InterPro" id="IPR046848">
    <property type="entry name" value="E_motif"/>
</dbReference>
<evidence type="ECO:0000256" key="8">
    <source>
        <dbReference type="ARBA" id="ARBA00022737"/>
    </source>
</evidence>
<dbReference type="Pfam" id="PF13041">
    <property type="entry name" value="PPR_2"/>
    <property type="match status" value="1"/>
</dbReference>
<protein>
    <recommendedName>
        <fullName evidence="3">Small RNA 2'-O-methyltransferase</fullName>
        <ecNumber evidence="13">2.1.1.386</ecNumber>
    </recommendedName>
</protein>
<keyword evidence="12" id="KW-0943">RNA-mediated gene silencing</keyword>
<dbReference type="Proteomes" id="UP000032180">
    <property type="component" value="Chromosome 7"/>
</dbReference>
<dbReference type="GO" id="GO:0003723">
    <property type="term" value="F:RNA binding"/>
    <property type="evidence" value="ECO:0007669"/>
    <property type="project" value="UniProtKB-KW"/>
</dbReference>
<dbReference type="PANTHER" id="PTHR21404:SF3">
    <property type="entry name" value="SMALL RNA 2'-O-METHYLTRANSFERASE"/>
    <property type="match status" value="1"/>
</dbReference>
<dbReference type="Pfam" id="PF18441">
    <property type="entry name" value="Hen1_Lam_C"/>
    <property type="match status" value="1"/>
</dbReference>
<evidence type="ECO:0000256" key="16">
    <source>
        <dbReference type="SAM" id="MobiDB-lite"/>
    </source>
</evidence>
<dbReference type="SUPFAM" id="SSF53335">
    <property type="entry name" value="S-adenosyl-L-methionine-dependent methyltransferases"/>
    <property type="match status" value="1"/>
</dbReference>
<evidence type="ECO:0000259" key="19">
    <source>
        <dbReference type="Pfam" id="PF17842"/>
    </source>
</evidence>
<evidence type="ECO:0000259" key="17">
    <source>
        <dbReference type="Pfam" id="PF08242"/>
    </source>
</evidence>
<dbReference type="EC" id="2.1.1.386" evidence="13"/>
<dbReference type="FunFam" id="1.25.40.10:FF:001088">
    <property type="entry name" value="Pentatricopeptide repeat-containing protein At4g33990"/>
    <property type="match status" value="1"/>
</dbReference>
<dbReference type="GO" id="GO:0005737">
    <property type="term" value="C:cytoplasm"/>
    <property type="evidence" value="ECO:0007669"/>
    <property type="project" value="TreeGrafter"/>
</dbReference>
<evidence type="ECO:0000256" key="2">
    <source>
        <dbReference type="ARBA" id="ARBA00009026"/>
    </source>
</evidence>
<dbReference type="Gene3D" id="3.40.50.150">
    <property type="entry name" value="Vaccinia Virus protein VP39"/>
    <property type="match status" value="1"/>
</dbReference>